<dbReference type="GO" id="GO:0008684">
    <property type="term" value="F:2-oxopent-4-enoate hydratase activity"/>
    <property type="evidence" value="ECO:0007669"/>
    <property type="project" value="TreeGrafter"/>
</dbReference>
<dbReference type="Gene3D" id="3.90.850.10">
    <property type="entry name" value="Fumarylacetoacetase-like, C-terminal domain"/>
    <property type="match status" value="1"/>
</dbReference>
<dbReference type="InterPro" id="IPR036663">
    <property type="entry name" value="Fumarylacetoacetase_C_sf"/>
</dbReference>
<dbReference type="InterPro" id="IPR011234">
    <property type="entry name" value="Fumarylacetoacetase-like_C"/>
</dbReference>
<dbReference type="RefSeq" id="WP_111365215.1">
    <property type="nucleotide sequence ID" value="NZ_VINQ01000004.1"/>
</dbReference>
<dbReference type="PANTHER" id="PTHR30143:SF0">
    <property type="entry name" value="2-KETO-4-PENTENOATE HYDRATASE"/>
    <property type="match status" value="1"/>
</dbReference>
<evidence type="ECO:0000313" key="4">
    <source>
        <dbReference type="Proteomes" id="UP000325291"/>
    </source>
</evidence>
<organism evidence="3 4">
    <name type="scientific">Aquicoccus porphyridii</name>
    <dbReference type="NCBI Taxonomy" id="1852029"/>
    <lineage>
        <taxon>Bacteria</taxon>
        <taxon>Pseudomonadati</taxon>
        <taxon>Pseudomonadota</taxon>
        <taxon>Alphaproteobacteria</taxon>
        <taxon>Rhodobacterales</taxon>
        <taxon>Paracoccaceae</taxon>
        <taxon>Aquicoccus</taxon>
    </lineage>
</organism>
<reference evidence="3 4" key="1">
    <citation type="submission" date="2019-07" db="EMBL/GenBank/DDBJ databases">
        <title>Aquicoccus porphyridii gen. nov., sp. nov., isolated from a small marine red alga, Porphyridium marinum.</title>
        <authorList>
            <person name="Liu L."/>
        </authorList>
    </citation>
    <scope>NUCLEOTIDE SEQUENCE [LARGE SCALE GENOMIC DNA]</scope>
    <source>
        <strain evidence="3 4">L1 8-17</strain>
    </source>
</reference>
<evidence type="ECO:0000259" key="2">
    <source>
        <dbReference type="Pfam" id="PF01557"/>
    </source>
</evidence>
<accession>A0A5A9ZHB5</accession>
<dbReference type="Pfam" id="PF01557">
    <property type="entry name" value="FAA_hydrolase"/>
    <property type="match status" value="1"/>
</dbReference>
<dbReference type="EMBL" id="VINQ01000004">
    <property type="protein sequence ID" value="KAA0916653.1"/>
    <property type="molecule type" value="Genomic_DNA"/>
</dbReference>
<protein>
    <recommendedName>
        <fullName evidence="2">Fumarylacetoacetase-like C-terminal domain-containing protein</fullName>
    </recommendedName>
</protein>
<evidence type="ECO:0000256" key="1">
    <source>
        <dbReference type="ARBA" id="ARBA00023239"/>
    </source>
</evidence>
<sequence>MEIETVGRVLAEARRAGRKLENYPCARPDMDQALAIQAAMAAAMGAPVVGWKVGLTSVRAQEICGVDAPLAGPVFDGMVWDSGAEMAPVEGDLGILEAEVGLRMRADLPPRDAPYDRAEVLAAVGEVLPVIEWVNKRLPGGIREAAEWLAADGVINRGLICGAGQGFDPARDLAGERVTVRRDDEALTEGVGANAMGGADAVITWLANDLSARGMGLCRGDVIATGLICDVVHAMPGARFEAEFASLGPVAVTVAR</sequence>
<dbReference type="GO" id="GO:0005737">
    <property type="term" value="C:cytoplasm"/>
    <property type="evidence" value="ECO:0007669"/>
    <property type="project" value="TreeGrafter"/>
</dbReference>
<name>A0A5A9ZHB5_9RHOB</name>
<keyword evidence="1" id="KW-0456">Lyase</keyword>
<evidence type="ECO:0000313" key="3">
    <source>
        <dbReference type="EMBL" id="KAA0916653.1"/>
    </source>
</evidence>
<comment type="caution">
    <text evidence="3">The sequence shown here is derived from an EMBL/GenBank/DDBJ whole genome shotgun (WGS) entry which is preliminary data.</text>
</comment>
<dbReference type="AlphaFoldDB" id="A0A5A9ZHB5"/>
<dbReference type="SUPFAM" id="SSF56529">
    <property type="entry name" value="FAH"/>
    <property type="match status" value="1"/>
</dbReference>
<dbReference type="PANTHER" id="PTHR30143">
    <property type="entry name" value="ACID HYDRATASE"/>
    <property type="match status" value="1"/>
</dbReference>
<feature type="domain" description="Fumarylacetoacetase-like C-terminal" evidence="2">
    <location>
        <begin position="97"/>
        <end position="254"/>
    </location>
</feature>
<gene>
    <name evidence="3" type="ORF">FLO80_07465</name>
</gene>
<dbReference type="Proteomes" id="UP000325291">
    <property type="component" value="Unassembled WGS sequence"/>
</dbReference>
<dbReference type="InterPro" id="IPR050772">
    <property type="entry name" value="Hydratase-Decarb/MhpD_sf"/>
</dbReference>
<proteinExistence type="predicted"/>
<keyword evidence="4" id="KW-1185">Reference proteome</keyword>